<evidence type="ECO:0000313" key="3">
    <source>
        <dbReference type="Proteomes" id="UP000250796"/>
    </source>
</evidence>
<evidence type="ECO:0000313" key="2">
    <source>
        <dbReference type="EMBL" id="SSC12350.1"/>
    </source>
</evidence>
<keyword evidence="3" id="KW-1185">Reference proteome</keyword>
<dbReference type="RefSeq" id="WP_169698696.1">
    <property type="nucleotide sequence ID" value="NZ_LS974202.1"/>
</dbReference>
<proteinExistence type="predicted"/>
<dbReference type="Pfam" id="PF19823">
    <property type="entry name" value="DUF6305"/>
    <property type="match status" value="1"/>
</dbReference>
<dbReference type="EMBL" id="LS974202">
    <property type="protein sequence ID" value="SSC12350.1"/>
    <property type="molecule type" value="Genomic_DNA"/>
</dbReference>
<reference evidence="2 3" key="1">
    <citation type="submission" date="2017-01" db="EMBL/GenBank/DDBJ databases">
        <authorList>
            <person name="Erauso G."/>
        </authorList>
    </citation>
    <scope>NUCLEOTIDE SEQUENCE [LARGE SCALE GENOMIC DNA]</scope>
    <source>
        <strain evidence="2">MESINF1</strain>
    </source>
</reference>
<organism evidence="2 3">
    <name type="scientific">Mesotoga infera</name>
    <dbReference type="NCBI Taxonomy" id="1236046"/>
    <lineage>
        <taxon>Bacteria</taxon>
        <taxon>Thermotogati</taxon>
        <taxon>Thermotogota</taxon>
        <taxon>Thermotogae</taxon>
        <taxon>Kosmotogales</taxon>
        <taxon>Kosmotogaceae</taxon>
        <taxon>Mesotoga</taxon>
    </lineage>
</organism>
<dbReference type="InterPro" id="IPR046272">
    <property type="entry name" value="DUF6305"/>
</dbReference>
<feature type="domain" description="DUF6305" evidence="1">
    <location>
        <begin position="28"/>
        <end position="208"/>
    </location>
</feature>
<name>A0A7Z7LE60_9BACT</name>
<protein>
    <recommendedName>
        <fullName evidence="1">DUF6305 domain-containing protein</fullName>
    </recommendedName>
</protein>
<gene>
    <name evidence="2" type="ORF">MESINF_0901</name>
</gene>
<accession>A0A7Z7LE60</accession>
<sequence>MKKAILILVAISVVTLALATTDVKLMLPLAITSAGQSAEVETVNYVADEVGLKYDYCDILSKDEFAAGVGLADAKSGIGKHVTTLSPDPKGTKFQTLILVVGADLKGMGASGLSVDTEVARLKSLIEYAKANGIKIVAIAIGGEIRRGLPGSPNEVMIDTVLPSADVLVFTSDSNKDGRFSNEAKARNVPAIEIESAFDLLDTFTTIFGL</sequence>
<dbReference type="AlphaFoldDB" id="A0A7Z7LE60"/>
<evidence type="ECO:0000259" key="1">
    <source>
        <dbReference type="Pfam" id="PF19823"/>
    </source>
</evidence>
<dbReference type="Proteomes" id="UP000250796">
    <property type="component" value="Chromosome MESINF"/>
</dbReference>
<dbReference type="KEGG" id="minf:MESINF_0901"/>